<reference evidence="2" key="1">
    <citation type="journal article" date="2023" name="IMA Fungus">
        <title>Comparative genomic study of the Penicillium genus elucidates a diverse pangenome and 15 lateral gene transfer events.</title>
        <authorList>
            <person name="Petersen C."/>
            <person name="Sorensen T."/>
            <person name="Nielsen M.R."/>
            <person name="Sondergaard T.E."/>
            <person name="Sorensen J.L."/>
            <person name="Fitzpatrick D.A."/>
            <person name="Frisvad J.C."/>
            <person name="Nielsen K.L."/>
        </authorList>
    </citation>
    <scope>NUCLEOTIDE SEQUENCE</scope>
    <source>
        <strain evidence="2">IBT 17514</strain>
    </source>
</reference>
<organism evidence="2 3">
    <name type="scientific">Penicillium malachiteum</name>
    <dbReference type="NCBI Taxonomy" id="1324776"/>
    <lineage>
        <taxon>Eukaryota</taxon>
        <taxon>Fungi</taxon>
        <taxon>Dikarya</taxon>
        <taxon>Ascomycota</taxon>
        <taxon>Pezizomycotina</taxon>
        <taxon>Eurotiomycetes</taxon>
        <taxon>Eurotiomycetidae</taxon>
        <taxon>Eurotiales</taxon>
        <taxon>Aspergillaceae</taxon>
        <taxon>Penicillium</taxon>
    </lineage>
</organism>
<gene>
    <name evidence="2" type="ORF">N7493_002066</name>
</gene>
<dbReference type="EMBL" id="JAQJAN010000002">
    <property type="protein sequence ID" value="KAJ5738911.1"/>
    <property type="molecule type" value="Genomic_DNA"/>
</dbReference>
<sequence>MVTGIEAAGLALAILPMFVNQIDAYARGIEKIKGLRRYRREFKGYSIENVSELSERLERLSQKLDIGLNDMKSPVTGAWNIWKLRKILDRTVYEDLLAKITEINTVLKTLIDQSDLREDNKKKRQTWNYLLKRYQEARRHAQGLFKAIIGGKYWHCSCKDQHCVHLQLQTNPLESDDEYSDRYVDTQSQFRMIFSNANQTNQACLWAWTELEFEPWHVEEIVKVANLSLHEDTMVSKNEKQRRVQFDIPSARETQLFKPSKEAPPILDLCTSLCVFRPNETRLGQEFIGSISNELDSSVKYTMRAVKTRSTPIPQRSLREVLSHISRQDRLQIATGLACGVIQFHDNWLKAWWDSADVYLAAASDGRKVLVDSMYLSWSFSSSNSSSITGPNNGLHHSYPGNNRLLPLGLALVELPTGKSIHKLIDPDDENGDIPVTKLETASRLVEMVYKESGTNYADAVNSCLSWSTFCLEKRFE</sequence>
<dbReference type="AlphaFoldDB" id="A0AAD6HVJ7"/>
<dbReference type="InterPro" id="IPR056002">
    <property type="entry name" value="DUF7580"/>
</dbReference>
<keyword evidence="3" id="KW-1185">Reference proteome</keyword>
<name>A0AAD6HVJ7_9EURO</name>
<evidence type="ECO:0000313" key="3">
    <source>
        <dbReference type="Proteomes" id="UP001215712"/>
    </source>
</evidence>
<dbReference type="Pfam" id="PF24476">
    <property type="entry name" value="DUF7580"/>
    <property type="match status" value="1"/>
</dbReference>
<protein>
    <recommendedName>
        <fullName evidence="1">DUF7580 domain-containing protein</fullName>
    </recommendedName>
</protein>
<proteinExistence type="predicted"/>
<accession>A0AAD6HVJ7</accession>
<dbReference type="PANTHER" id="PTHR35186:SF4">
    <property type="entry name" value="PRION-INHIBITION AND PROPAGATION HELO DOMAIN-CONTAINING PROTEIN"/>
    <property type="match status" value="1"/>
</dbReference>
<comment type="caution">
    <text evidence="2">The sequence shown here is derived from an EMBL/GenBank/DDBJ whole genome shotgun (WGS) entry which is preliminary data.</text>
</comment>
<reference evidence="2" key="2">
    <citation type="submission" date="2023-01" db="EMBL/GenBank/DDBJ databases">
        <authorList>
            <person name="Petersen C."/>
        </authorList>
    </citation>
    <scope>NUCLEOTIDE SEQUENCE</scope>
    <source>
        <strain evidence="2">IBT 17514</strain>
    </source>
</reference>
<evidence type="ECO:0000313" key="2">
    <source>
        <dbReference type="EMBL" id="KAJ5738911.1"/>
    </source>
</evidence>
<dbReference type="PANTHER" id="PTHR35186">
    <property type="entry name" value="ANK_REP_REGION DOMAIN-CONTAINING PROTEIN"/>
    <property type="match status" value="1"/>
</dbReference>
<dbReference type="Proteomes" id="UP001215712">
    <property type="component" value="Unassembled WGS sequence"/>
</dbReference>
<evidence type="ECO:0000259" key="1">
    <source>
        <dbReference type="Pfam" id="PF24476"/>
    </source>
</evidence>
<feature type="domain" description="DUF7580" evidence="1">
    <location>
        <begin position="133"/>
        <end position="470"/>
    </location>
</feature>